<dbReference type="AlphaFoldDB" id="A0A266Q1I4"/>
<dbReference type="InterPro" id="IPR012291">
    <property type="entry name" value="CBM2_carb-bd_dom_sf"/>
</dbReference>
<dbReference type="InterPro" id="IPR008979">
    <property type="entry name" value="Galactose-bd-like_sf"/>
</dbReference>
<keyword evidence="2" id="KW-0378">Hydrolase</keyword>
<dbReference type="Proteomes" id="UP000216101">
    <property type="component" value="Unassembled WGS sequence"/>
</dbReference>
<evidence type="ECO:0000256" key="1">
    <source>
        <dbReference type="ARBA" id="ARBA00022729"/>
    </source>
</evidence>
<evidence type="ECO:0000313" key="8">
    <source>
        <dbReference type="Proteomes" id="UP000216101"/>
    </source>
</evidence>
<dbReference type="InterPro" id="IPR008965">
    <property type="entry name" value="CBM2/CBM3_carb-bd_dom_sf"/>
</dbReference>
<accession>A0A266Q1I4</accession>
<keyword evidence="1" id="KW-0732">Signal</keyword>
<dbReference type="SUPFAM" id="SSF49785">
    <property type="entry name" value="Galactose-binding domain-like"/>
    <property type="match status" value="1"/>
</dbReference>
<gene>
    <name evidence="7" type="ORF">CBP51_20325</name>
</gene>
<dbReference type="GO" id="GO:0030247">
    <property type="term" value="F:polysaccharide binding"/>
    <property type="evidence" value="ECO:0007669"/>
    <property type="project" value="UniProtKB-UniRule"/>
</dbReference>
<dbReference type="InterPro" id="IPR018366">
    <property type="entry name" value="CBM2_CS"/>
</dbReference>
<dbReference type="PROSITE" id="PS00561">
    <property type="entry name" value="CBM2_A"/>
    <property type="match status" value="1"/>
</dbReference>
<proteinExistence type="predicted"/>
<name>A0A266Q1I4_9GAMM</name>
<dbReference type="Pfam" id="PF00553">
    <property type="entry name" value="CBM_2"/>
    <property type="match status" value="1"/>
</dbReference>
<dbReference type="EMBL" id="NHNI01000004">
    <property type="protein sequence ID" value="OZY83738.1"/>
    <property type="molecule type" value="Genomic_DNA"/>
</dbReference>
<evidence type="ECO:0000256" key="4">
    <source>
        <dbReference type="ARBA" id="ARBA00023295"/>
    </source>
</evidence>
<dbReference type="GO" id="GO:0004553">
    <property type="term" value="F:hydrolase activity, hydrolyzing O-glycosyl compounds"/>
    <property type="evidence" value="ECO:0007669"/>
    <property type="project" value="InterPro"/>
</dbReference>
<feature type="region of interest" description="Disordered" evidence="5">
    <location>
        <begin position="323"/>
        <end position="356"/>
    </location>
</feature>
<dbReference type="PROSITE" id="PS51173">
    <property type="entry name" value="CBM2"/>
    <property type="match status" value="1"/>
</dbReference>
<reference evidence="8" key="1">
    <citation type="submission" date="2017-05" db="EMBL/GenBank/DDBJ databases">
        <authorList>
            <person name="Barney B.M."/>
        </authorList>
    </citation>
    <scope>NUCLEOTIDE SEQUENCE [LARGE SCALE GENOMIC DNA]</scope>
    <source>
        <strain evidence="8">PSBB022</strain>
    </source>
</reference>
<dbReference type="GO" id="GO:0005975">
    <property type="term" value="P:carbohydrate metabolic process"/>
    <property type="evidence" value="ECO:0007669"/>
    <property type="project" value="InterPro"/>
</dbReference>
<comment type="caution">
    <text evidence="7">The sequence shown here is derived from an EMBL/GenBank/DDBJ whole genome shotgun (WGS) entry which is preliminary data.</text>
</comment>
<sequence length="826" mass="89358">MEELLMLHHPIKAYRWATMLGLGLMTATLSTIATAGCNYTVTNSWGSGFTATIRVTNDSNATINGWQVNWTYSKNTVSNVWNAQLSGNYTATNVSWNGSLRPGQSAEFGIQGVTNGGAIETPRVTGTACDATSPISSSIASSSAASVVSSSVAAVTNSVNIAGLATATTSYVSPWETLRAVNDNSNPANSNDKSAGAYGNWNTPNSIQWVQYDWPQDYTLSSTQIYWFDDNGGVLTPTRAYLEYWNGNAWVNAGNLPLTKNAFNTLALNNLVTNRVRVSMLNTTQSTGILEWRVLGSPAGAIASSTSSATYSASSLAASSIPRSSSSTVRSSSLASSSIGSSVPAVSSSSSSSTPSVAQCSAYEWPKYEPDLNYDFRTDFGQVDTSKFRVYNGCPANTIAGVKTKGRFAFIWGHNRNPAITDADIDRVLTNLNEDADYIHNVMGWPVDKLQAEGYFSNIYLYGSGLCTDNAANTERGGWQSGINGYPMVLLSYYPVITPSERGGITHEFIHTIMATRGNKAAWFNEGGNTWLQMNLEASRTGNYGVGFLDATSFLAPHMPIENYSGWLQDGSFGGPNAEGVDRRVNGQQISTWREYLGGNQYNAAFPHFLGVHVSKGANAWIWAKGPHNHILRSLSAGVGEEQVQRMIMEFRARQAMVDFGPWSNAFKVPINNNWGRTINAERIAGGILQDPGAHRLTFYSATTQEGTTLIPSTTTLPGWSGANQIPLKVTGNKVRVNFQPIGQNMRVQLAYRAADGTAVYSKPVTNGEACLDLTKAPKNGVVVAVVSNVDHLYNGEETRTRKHDYRLQLLEGVTGTAPLYDKHYQ</sequence>
<keyword evidence="8" id="KW-1185">Reference proteome</keyword>
<feature type="domain" description="CBM2" evidence="6">
    <location>
        <begin position="30"/>
        <end position="132"/>
    </location>
</feature>
<keyword evidence="3" id="KW-1015">Disulfide bond</keyword>
<dbReference type="Gene3D" id="2.60.40.290">
    <property type="match status" value="1"/>
</dbReference>
<dbReference type="SUPFAM" id="SSF49384">
    <property type="entry name" value="Carbohydrate-binding domain"/>
    <property type="match status" value="1"/>
</dbReference>
<dbReference type="InterPro" id="IPR001919">
    <property type="entry name" value="CBD2"/>
</dbReference>
<dbReference type="Gene3D" id="2.60.120.260">
    <property type="entry name" value="Galactose-binding domain-like"/>
    <property type="match status" value="1"/>
</dbReference>
<evidence type="ECO:0000259" key="6">
    <source>
        <dbReference type="PROSITE" id="PS51173"/>
    </source>
</evidence>
<evidence type="ECO:0000256" key="3">
    <source>
        <dbReference type="ARBA" id="ARBA00023157"/>
    </source>
</evidence>
<evidence type="ECO:0000313" key="7">
    <source>
        <dbReference type="EMBL" id="OZY83738.1"/>
    </source>
</evidence>
<keyword evidence="4" id="KW-0326">Glycosidase</keyword>
<dbReference type="SMART" id="SM00637">
    <property type="entry name" value="CBD_II"/>
    <property type="match status" value="1"/>
</dbReference>
<protein>
    <submittedName>
        <fullName evidence="7">Sugar-binding protein</fullName>
    </submittedName>
</protein>
<evidence type="ECO:0000256" key="5">
    <source>
        <dbReference type="SAM" id="MobiDB-lite"/>
    </source>
</evidence>
<evidence type="ECO:0000256" key="2">
    <source>
        <dbReference type="ARBA" id="ARBA00022801"/>
    </source>
</evidence>
<organism evidence="7 8">
    <name type="scientific">Cellvibrio mixtus</name>
    <dbReference type="NCBI Taxonomy" id="39650"/>
    <lineage>
        <taxon>Bacteria</taxon>
        <taxon>Pseudomonadati</taxon>
        <taxon>Pseudomonadota</taxon>
        <taxon>Gammaproteobacteria</taxon>
        <taxon>Cellvibrionales</taxon>
        <taxon>Cellvibrionaceae</taxon>
        <taxon>Cellvibrio</taxon>
    </lineage>
</organism>